<dbReference type="Pfam" id="PF14934">
    <property type="entry name" value="TMEM254"/>
    <property type="match status" value="1"/>
</dbReference>
<dbReference type="RefSeq" id="XP_030060733.1">
    <property type="nucleotide sequence ID" value="XM_030204873.1"/>
</dbReference>
<organism evidence="7 9">
    <name type="scientific">Microcaecilia unicolor</name>
    <dbReference type="NCBI Taxonomy" id="1415580"/>
    <lineage>
        <taxon>Eukaryota</taxon>
        <taxon>Metazoa</taxon>
        <taxon>Chordata</taxon>
        <taxon>Craniata</taxon>
        <taxon>Vertebrata</taxon>
        <taxon>Euteleostomi</taxon>
        <taxon>Amphibia</taxon>
        <taxon>Gymnophiona</taxon>
        <taxon>Siphonopidae</taxon>
        <taxon>Microcaecilia</taxon>
    </lineage>
</organism>
<evidence type="ECO:0000313" key="9">
    <source>
        <dbReference type="RefSeq" id="XP_030060733.1"/>
    </source>
</evidence>
<evidence type="ECO:0000256" key="2">
    <source>
        <dbReference type="ARBA" id="ARBA00022692"/>
    </source>
</evidence>
<dbReference type="Proteomes" id="UP000515156">
    <property type="component" value="Chromosome 5"/>
</dbReference>
<evidence type="ECO:0000256" key="3">
    <source>
        <dbReference type="ARBA" id="ARBA00022989"/>
    </source>
</evidence>
<dbReference type="GeneID" id="115471171"/>
<feature type="transmembrane region" description="Helical" evidence="6">
    <location>
        <begin position="70"/>
        <end position="93"/>
    </location>
</feature>
<dbReference type="KEGG" id="muo:115471171"/>
<comment type="subcellular location">
    <subcellularLocation>
        <location evidence="1">Membrane</location>
        <topology evidence="1">Multi-pass membrane protein</topology>
    </subcellularLocation>
</comment>
<dbReference type="AlphaFoldDB" id="A0A6P7Y6Y0"/>
<dbReference type="RefSeq" id="XP_030060732.1">
    <property type="nucleotide sequence ID" value="XM_030204872.1"/>
</dbReference>
<feature type="transmembrane region" description="Helical" evidence="6">
    <location>
        <begin position="105"/>
        <end position="125"/>
    </location>
</feature>
<evidence type="ECO:0000256" key="5">
    <source>
        <dbReference type="ARBA" id="ARBA00034834"/>
    </source>
</evidence>
<evidence type="ECO:0000313" key="8">
    <source>
        <dbReference type="RefSeq" id="XP_030060732.1"/>
    </source>
</evidence>
<sequence length="133" mass="15340">MTESTGSTYFRRASLFWMMVISLSMGFFMVSSDGTPVCLWTICWPSHMPFQSLGPAGSFIKYLVNNHYKWLYWGFWVAWGFHIIEAFYAMKLCSAKGITNHRVQLQWVLQTLLFGAASLSLLFNYKPGQLKKS</sequence>
<feature type="transmembrane region" description="Helical" evidence="6">
    <location>
        <begin position="12"/>
        <end position="30"/>
    </location>
</feature>
<keyword evidence="3 6" id="KW-1133">Transmembrane helix</keyword>
<dbReference type="OrthoDB" id="9984821at2759"/>
<gene>
    <name evidence="8 9" type="primary">TMEM254</name>
</gene>
<dbReference type="GO" id="GO:0016020">
    <property type="term" value="C:membrane"/>
    <property type="evidence" value="ECO:0007669"/>
    <property type="project" value="UniProtKB-SubCell"/>
</dbReference>
<name>A0A6P7Y6Y0_9AMPH</name>
<dbReference type="PANTHER" id="PTHR34104:SF3">
    <property type="entry name" value="TRANSMEMBRANE PROTEIN 254"/>
    <property type="match status" value="1"/>
</dbReference>
<keyword evidence="7" id="KW-1185">Reference proteome</keyword>
<reference evidence="8 9" key="1">
    <citation type="submission" date="2025-04" db="UniProtKB">
        <authorList>
            <consortium name="RefSeq"/>
        </authorList>
    </citation>
    <scope>IDENTIFICATION</scope>
</reference>
<dbReference type="InterPro" id="IPR028110">
    <property type="entry name" value="TMEM254"/>
</dbReference>
<evidence type="ECO:0000256" key="1">
    <source>
        <dbReference type="ARBA" id="ARBA00004141"/>
    </source>
</evidence>
<proteinExistence type="predicted"/>
<evidence type="ECO:0000313" key="7">
    <source>
        <dbReference type="Proteomes" id="UP000515156"/>
    </source>
</evidence>
<accession>A0A6P7Y6Y0</accession>
<keyword evidence="4 6" id="KW-0472">Membrane</keyword>
<evidence type="ECO:0000256" key="4">
    <source>
        <dbReference type="ARBA" id="ARBA00023136"/>
    </source>
</evidence>
<evidence type="ECO:0000256" key="6">
    <source>
        <dbReference type="SAM" id="Phobius"/>
    </source>
</evidence>
<keyword evidence="2 6" id="KW-0812">Transmembrane</keyword>
<dbReference type="PANTHER" id="PTHR34104">
    <property type="entry name" value="TRANSMEMBRANE PROTEIN 254"/>
    <property type="match status" value="1"/>
</dbReference>
<dbReference type="CTD" id="80195"/>
<protein>
    <recommendedName>
        <fullName evidence="5">Transmembrane protein 254</fullName>
    </recommendedName>
</protein>